<dbReference type="Proteomes" id="UP001243009">
    <property type="component" value="Unassembled WGS sequence"/>
</dbReference>
<evidence type="ECO:0000313" key="1">
    <source>
        <dbReference type="EMBL" id="MDO9711840.1"/>
    </source>
</evidence>
<dbReference type="PROSITE" id="PS51257">
    <property type="entry name" value="PROKAR_LIPOPROTEIN"/>
    <property type="match status" value="1"/>
</dbReference>
<accession>A0ABT9E7B0</accession>
<reference evidence="1 2" key="1">
    <citation type="submission" date="2023-08" db="EMBL/GenBank/DDBJ databases">
        <title>The draft genome sequence of Paracraurococcus sp. LOR1-02.</title>
        <authorList>
            <person name="Kingkaew E."/>
            <person name="Tanasupawat S."/>
        </authorList>
    </citation>
    <scope>NUCLEOTIDE SEQUENCE [LARGE SCALE GENOMIC DNA]</scope>
    <source>
        <strain evidence="1 2">LOR1-02</strain>
    </source>
</reference>
<evidence type="ECO:0000313" key="2">
    <source>
        <dbReference type="Proteomes" id="UP001243009"/>
    </source>
</evidence>
<evidence type="ECO:0008006" key="3">
    <source>
        <dbReference type="Google" id="ProtNLM"/>
    </source>
</evidence>
<dbReference type="EMBL" id="JAUTWS010000035">
    <property type="protein sequence ID" value="MDO9711840.1"/>
    <property type="molecule type" value="Genomic_DNA"/>
</dbReference>
<comment type="caution">
    <text evidence="1">The sequence shown here is derived from an EMBL/GenBank/DDBJ whole genome shotgun (WGS) entry which is preliminary data.</text>
</comment>
<proteinExistence type="predicted"/>
<sequence>MDPKTIRTFSVSGTVLLIVVTAGGLYGCPQYSVYSAEMAGKAAYARAEQDRQVIVRQAQAQKDAARLLAEAEIERAKGVAEANRIIGASLQGNDAYLRYLWINKLDDSRDRTVIYVPTEAGLPVLEAGRFREERAAATSPGR</sequence>
<name>A0ABT9E7B0_9PROT</name>
<keyword evidence="2" id="KW-1185">Reference proteome</keyword>
<gene>
    <name evidence="1" type="ORF">Q7A36_26065</name>
</gene>
<protein>
    <recommendedName>
        <fullName evidence="3">Membrane protease subunit</fullName>
    </recommendedName>
</protein>
<dbReference type="RefSeq" id="WP_305106694.1">
    <property type="nucleotide sequence ID" value="NZ_JAUTWS010000035.1"/>
</dbReference>
<organism evidence="1 2">
    <name type="scientific">Paracraurococcus lichenis</name>
    <dbReference type="NCBI Taxonomy" id="3064888"/>
    <lineage>
        <taxon>Bacteria</taxon>
        <taxon>Pseudomonadati</taxon>
        <taxon>Pseudomonadota</taxon>
        <taxon>Alphaproteobacteria</taxon>
        <taxon>Acetobacterales</taxon>
        <taxon>Roseomonadaceae</taxon>
        <taxon>Paracraurococcus</taxon>
    </lineage>
</organism>